<dbReference type="AlphaFoldDB" id="A0A7Y9UTC4"/>
<accession>A0A7Y9UTC4</accession>
<protein>
    <submittedName>
        <fullName evidence="1">Uncharacterized protein</fullName>
    </submittedName>
</protein>
<name>A0A7Y9UTC4_9ACTN</name>
<proteinExistence type="predicted"/>
<reference evidence="1 2" key="1">
    <citation type="submission" date="2020-07" db="EMBL/GenBank/DDBJ databases">
        <title>Sequencing the genomes of 1000 actinobacteria strains.</title>
        <authorList>
            <person name="Klenk H.-P."/>
        </authorList>
    </citation>
    <scope>NUCLEOTIDE SEQUENCE [LARGE SCALE GENOMIC DNA]</scope>
    <source>
        <strain evidence="1 2">DSM 23819</strain>
    </source>
</reference>
<organism evidence="1 2">
    <name type="scientific">Nocardioides daedukensis</name>
    <dbReference type="NCBI Taxonomy" id="634462"/>
    <lineage>
        <taxon>Bacteria</taxon>
        <taxon>Bacillati</taxon>
        <taxon>Actinomycetota</taxon>
        <taxon>Actinomycetes</taxon>
        <taxon>Propionibacteriales</taxon>
        <taxon>Nocardioidaceae</taxon>
        <taxon>Nocardioides</taxon>
    </lineage>
</organism>
<comment type="caution">
    <text evidence="1">The sequence shown here is derived from an EMBL/GenBank/DDBJ whole genome shotgun (WGS) entry which is preliminary data.</text>
</comment>
<keyword evidence="2" id="KW-1185">Reference proteome</keyword>
<evidence type="ECO:0000313" key="2">
    <source>
        <dbReference type="Proteomes" id="UP000540656"/>
    </source>
</evidence>
<dbReference type="EMBL" id="JACCAA010000001">
    <property type="protein sequence ID" value="NYG57839.1"/>
    <property type="molecule type" value="Genomic_DNA"/>
</dbReference>
<gene>
    <name evidence="1" type="ORF">BJ980_000762</name>
</gene>
<sequence length="82" mass="9557">MQLLLEMLPQRGHISPFDIAKRTRRLVRQLKAELNQSSMPKRRQDGWLLIQVSQRVLEAALGRVESIRFREPIPERLDVSPG</sequence>
<evidence type="ECO:0000313" key="1">
    <source>
        <dbReference type="EMBL" id="NYG57839.1"/>
    </source>
</evidence>
<dbReference type="Proteomes" id="UP000540656">
    <property type="component" value="Unassembled WGS sequence"/>
</dbReference>